<feature type="domain" description="Ubiquitin-like" evidence="4">
    <location>
        <begin position="61"/>
        <end position="120"/>
    </location>
</feature>
<dbReference type="InterPro" id="IPR001680">
    <property type="entry name" value="WD40_rpt"/>
</dbReference>
<dbReference type="AlphaFoldDB" id="A0A813L2K6"/>
<accession>A0A813L2K6</accession>
<evidence type="ECO:0000256" key="1">
    <source>
        <dbReference type="ARBA" id="ARBA00022574"/>
    </source>
</evidence>
<evidence type="ECO:0000259" key="4">
    <source>
        <dbReference type="PROSITE" id="PS50053"/>
    </source>
</evidence>
<keyword evidence="1 3" id="KW-0853">WD repeat</keyword>
<dbReference type="CDD" id="cd17039">
    <property type="entry name" value="Ubl_ubiquitin_like"/>
    <property type="match status" value="1"/>
</dbReference>
<dbReference type="InterPro" id="IPR015943">
    <property type="entry name" value="WD40/YVTN_repeat-like_dom_sf"/>
</dbReference>
<reference evidence="5" key="1">
    <citation type="submission" date="2021-02" db="EMBL/GenBank/DDBJ databases">
        <authorList>
            <person name="Dougan E. K."/>
            <person name="Rhodes N."/>
            <person name="Thang M."/>
            <person name="Chan C."/>
        </authorList>
    </citation>
    <scope>NUCLEOTIDE SEQUENCE</scope>
</reference>
<dbReference type="InterPro" id="IPR036322">
    <property type="entry name" value="WD40_repeat_dom_sf"/>
</dbReference>
<dbReference type="InterPro" id="IPR000626">
    <property type="entry name" value="Ubiquitin-like_dom"/>
</dbReference>
<dbReference type="SUPFAM" id="SSF54236">
    <property type="entry name" value="Ubiquitin-like"/>
    <property type="match status" value="1"/>
</dbReference>
<dbReference type="InterPro" id="IPR029071">
    <property type="entry name" value="Ubiquitin-like_domsf"/>
</dbReference>
<dbReference type="PROSITE" id="PS50082">
    <property type="entry name" value="WD_REPEATS_2"/>
    <property type="match status" value="1"/>
</dbReference>
<dbReference type="PROSITE" id="PS00678">
    <property type="entry name" value="WD_REPEATS_1"/>
    <property type="match status" value="1"/>
</dbReference>
<protein>
    <recommendedName>
        <fullName evidence="4">Ubiquitin-like domain-containing protein</fullName>
    </recommendedName>
</protein>
<feature type="non-terminal residue" evidence="5">
    <location>
        <position position="210"/>
    </location>
</feature>
<dbReference type="InterPro" id="IPR019775">
    <property type="entry name" value="WD40_repeat_CS"/>
</dbReference>
<name>A0A813L2K6_POLGL</name>
<dbReference type="Proteomes" id="UP000626109">
    <property type="component" value="Unassembled WGS sequence"/>
</dbReference>
<dbReference type="Gene3D" id="3.10.20.90">
    <property type="entry name" value="Phosphatidylinositol 3-kinase Catalytic Subunit, Chain A, domain 1"/>
    <property type="match status" value="1"/>
</dbReference>
<organism evidence="5 6">
    <name type="scientific">Polarella glacialis</name>
    <name type="common">Dinoflagellate</name>
    <dbReference type="NCBI Taxonomy" id="89957"/>
    <lineage>
        <taxon>Eukaryota</taxon>
        <taxon>Sar</taxon>
        <taxon>Alveolata</taxon>
        <taxon>Dinophyceae</taxon>
        <taxon>Suessiales</taxon>
        <taxon>Suessiaceae</taxon>
        <taxon>Polarella</taxon>
    </lineage>
</organism>
<evidence type="ECO:0000256" key="3">
    <source>
        <dbReference type="PROSITE-ProRule" id="PRU00221"/>
    </source>
</evidence>
<dbReference type="PROSITE" id="PS50053">
    <property type="entry name" value="UBIQUITIN_2"/>
    <property type="match status" value="1"/>
</dbReference>
<gene>
    <name evidence="5" type="ORF">PGLA2088_LOCUS37740</name>
</gene>
<dbReference type="SUPFAM" id="SSF50978">
    <property type="entry name" value="WD40 repeat-like"/>
    <property type="match status" value="1"/>
</dbReference>
<feature type="repeat" description="WD" evidence="3">
    <location>
        <begin position="149"/>
        <end position="170"/>
    </location>
</feature>
<evidence type="ECO:0000256" key="2">
    <source>
        <dbReference type="ARBA" id="ARBA00022737"/>
    </source>
</evidence>
<dbReference type="EMBL" id="CAJNNW010032546">
    <property type="protein sequence ID" value="CAE8713938.1"/>
    <property type="molecule type" value="Genomic_DNA"/>
</dbReference>
<evidence type="ECO:0000313" key="5">
    <source>
        <dbReference type="EMBL" id="CAE8713938.1"/>
    </source>
</evidence>
<comment type="caution">
    <text evidence="5">The sequence shown here is derived from an EMBL/GenBank/DDBJ whole genome shotgun (WGS) entry which is preliminary data.</text>
</comment>
<proteinExistence type="predicted"/>
<dbReference type="Gene3D" id="2.130.10.10">
    <property type="entry name" value="YVTN repeat-like/Quinoprotein amine dehydrogenase"/>
    <property type="match status" value="1"/>
</dbReference>
<evidence type="ECO:0000313" key="6">
    <source>
        <dbReference type="Proteomes" id="UP000626109"/>
    </source>
</evidence>
<keyword evidence="2" id="KW-0677">Repeat</keyword>
<sequence length="210" mass="22592">MSLLPGGANGSEAGRSWSSAWRSCSRRDSRGTSAARSRSPVTSRCQRRFRGGAVEVGPLKLIVTVSRLDGSTVAEWTLPQSTTVAALQEKLRESTGIALSEQRLAAGTELLEGERCLGDLKELFDRSGAADGSVNLHLTLVRARAHLALSGGDDGTIRLWDLATGKEMQVLKNQTPDLGVSGLQVDWARQRALSCVDDFSLQLWDLKSGE</sequence>